<reference evidence="3" key="1">
    <citation type="submission" date="2015-04" db="EMBL/GenBank/DDBJ databases">
        <title>The genome sequence of the plant pathogenic Rhizarian Plasmodiophora brassicae reveals insights in its biotrophic life cycle and the origin of chitin synthesis.</title>
        <authorList>
            <person name="Schwelm A."/>
            <person name="Fogelqvist J."/>
            <person name="Knaust A."/>
            <person name="Julke S."/>
            <person name="Lilja T."/>
            <person name="Dhandapani V."/>
            <person name="Bonilla-Rosso G."/>
            <person name="Karlsson M."/>
            <person name="Shevchenko A."/>
            <person name="Choi S.R."/>
            <person name="Kim H.G."/>
            <person name="Park J.Y."/>
            <person name="Lim Y.P."/>
            <person name="Ludwig-Muller J."/>
            <person name="Dixelius C."/>
        </authorList>
    </citation>
    <scope>NUCLEOTIDE SEQUENCE</scope>
    <source>
        <tissue evidence="3">Potato root galls</tissue>
    </source>
</reference>
<accession>A0A0H5RDV7</accession>
<name>A0A0H5RDV7_9EUKA</name>
<feature type="compositionally biased region" description="Low complexity" evidence="1">
    <location>
        <begin position="448"/>
        <end position="461"/>
    </location>
</feature>
<keyword evidence="2" id="KW-1133">Transmembrane helix</keyword>
<keyword evidence="2" id="KW-0472">Membrane</keyword>
<feature type="non-terminal residue" evidence="3">
    <location>
        <position position="1"/>
    </location>
</feature>
<keyword evidence="2" id="KW-0812">Transmembrane</keyword>
<protein>
    <submittedName>
        <fullName evidence="3">Uncharacterized protein</fullName>
    </submittedName>
</protein>
<feature type="compositionally biased region" description="Basic and acidic residues" evidence="1">
    <location>
        <begin position="540"/>
        <end position="551"/>
    </location>
</feature>
<feature type="transmembrane region" description="Helical" evidence="2">
    <location>
        <begin position="72"/>
        <end position="93"/>
    </location>
</feature>
<feature type="transmembrane region" description="Helical" evidence="2">
    <location>
        <begin position="175"/>
        <end position="195"/>
    </location>
</feature>
<evidence type="ECO:0000256" key="2">
    <source>
        <dbReference type="SAM" id="Phobius"/>
    </source>
</evidence>
<feature type="region of interest" description="Disordered" evidence="1">
    <location>
        <begin position="447"/>
        <end position="468"/>
    </location>
</feature>
<evidence type="ECO:0000313" key="3">
    <source>
        <dbReference type="EMBL" id="CRZ12188.1"/>
    </source>
</evidence>
<organism evidence="3">
    <name type="scientific">Spongospora subterranea</name>
    <dbReference type="NCBI Taxonomy" id="70186"/>
    <lineage>
        <taxon>Eukaryota</taxon>
        <taxon>Sar</taxon>
        <taxon>Rhizaria</taxon>
        <taxon>Endomyxa</taxon>
        <taxon>Phytomyxea</taxon>
        <taxon>Plasmodiophorida</taxon>
        <taxon>Plasmodiophoridae</taxon>
        <taxon>Spongospora</taxon>
    </lineage>
</organism>
<dbReference type="AlphaFoldDB" id="A0A0H5RDV7"/>
<sequence>AAASIIEKKAHLLQEELDSQTIEPMMDAFLVYANDTIGLVLSPITLFLVVLFNKETQIPANYSIRSSDLLVYLLFSVVIIGWQFGIDVVLLNLQELFHTWPVYDYAEFARYRFRIRKQRWKPDDLELDTTLMPDLQKLDLLCFSSQFYFISGFHAFGIIAFIFGVTIMLRQSYSLFSDIAVPVVVGFTAFSCMIFRELFQMLADWAQLWYLPKKEDDEEDAVSELSEYEEKFEIRENITSDAVRLKFLKHNKLWLLHHLSTVLTPRAIERNRPYLIDQYESLIRQQAEGHFDNVNDVSSDSEGAKSEVEKKEEVYLGDRSEAANQISAWWLQKARRHIKLRLLVAATTYSQRKGSCEQCSSTQNLTVEFMIPFIEIVDAFDRLSANPEFLSGTNTNEKWRMYFQQNQKFQTRCRSCITRGIARPDVAHMPAPQQKLANIQSVMNEQISGSPTTAAASAPDETPTKDDSGRIELSEAAKQMPSDQAIEPETVLTALSAAAPQLPDAIPVETFPLPYLPPAVAANRLPAIRTSIPRTPAMPKLERTATIRDDISSDSSDDEIPLEAPPSLDIAQRLSFNRKKPISSTDDDDEDVADFAKERRDELKKFRKLRKKSLPLQKQAAVRTDLSTSTSDEKSDGSKPSYPVNE</sequence>
<proteinExistence type="predicted"/>
<feature type="transmembrane region" description="Helical" evidence="2">
    <location>
        <begin position="29"/>
        <end position="52"/>
    </location>
</feature>
<dbReference type="EMBL" id="HACM01011746">
    <property type="protein sequence ID" value="CRZ12188.1"/>
    <property type="molecule type" value="Transcribed_RNA"/>
</dbReference>
<evidence type="ECO:0000256" key="1">
    <source>
        <dbReference type="SAM" id="MobiDB-lite"/>
    </source>
</evidence>
<feature type="region of interest" description="Disordered" evidence="1">
    <location>
        <begin position="614"/>
        <end position="646"/>
    </location>
</feature>
<feature type="region of interest" description="Disordered" evidence="1">
    <location>
        <begin position="536"/>
        <end position="569"/>
    </location>
</feature>
<feature type="transmembrane region" description="Helical" evidence="2">
    <location>
        <begin position="147"/>
        <end position="169"/>
    </location>
</feature>